<evidence type="ECO:0000256" key="5">
    <source>
        <dbReference type="ARBA" id="ARBA00023163"/>
    </source>
</evidence>
<evidence type="ECO:0000256" key="1">
    <source>
        <dbReference type="ARBA" id="ARBA00009437"/>
    </source>
</evidence>
<dbReference type="InterPro" id="IPR036390">
    <property type="entry name" value="WH_DNA-bd_sf"/>
</dbReference>
<evidence type="ECO:0000256" key="2">
    <source>
        <dbReference type="ARBA" id="ARBA00022491"/>
    </source>
</evidence>
<proteinExistence type="inferred from homology"/>
<keyword evidence="5" id="KW-0804">Transcription</keyword>
<dbReference type="PANTHER" id="PTHR30537:SF17">
    <property type="entry name" value="LYSR-FAMILY REGULATORY PROTEIN"/>
    <property type="match status" value="1"/>
</dbReference>
<keyword evidence="2" id="KW-0678">Repressor</keyword>
<dbReference type="InterPro" id="IPR036388">
    <property type="entry name" value="WH-like_DNA-bd_sf"/>
</dbReference>
<dbReference type="InterPro" id="IPR000847">
    <property type="entry name" value="LysR_HTH_N"/>
</dbReference>
<gene>
    <name evidence="6" type="primary">dmlR_17</name>
    <name evidence="6" type="ORF">NCTC13193_03795</name>
</gene>
<dbReference type="SUPFAM" id="SSF46785">
    <property type="entry name" value="Winged helix' DNA-binding domain"/>
    <property type="match status" value="1"/>
</dbReference>
<sequence length="312" mass="34307">MDKLAAMATFVKVVETGSFTRAAIAMGLPKARISQRISDLERALSVRLLHRTTRALSLTEDGSAYFERCQQILAEIDELEGGLSGGVTTPSGKIRIEALASIARWILAPQLHDFQARFPEIVVRLASSDRISNLFEEGIDCAIRGGILEDSTLVARHVCDVQMGLYASVDYLRSARAIRQPEDLQHHRWVGGFGIQRGKQLTWHLQSANRSIAVVGNSSLLIEDPDVAMSACLTGAGICSGAPFAVESYVKSGLLQPVLPEWHFAPRPIHIIYPTGKHLSVRVRSFVDWSFELMKTHPLLAMTPLALAKSRN</sequence>
<dbReference type="InterPro" id="IPR058163">
    <property type="entry name" value="LysR-type_TF_proteobact-type"/>
</dbReference>
<comment type="similarity">
    <text evidence="1">Belongs to the LysR transcriptional regulatory family.</text>
</comment>
<evidence type="ECO:0000256" key="4">
    <source>
        <dbReference type="ARBA" id="ARBA00023125"/>
    </source>
</evidence>
<dbReference type="Proteomes" id="UP000270487">
    <property type="component" value="Chromosome"/>
</dbReference>
<dbReference type="Gene3D" id="3.40.190.290">
    <property type="match status" value="1"/>
</dbReference>
<dbReference type="KEGG" id="sfw:WN53_24815"/>
<reference evidence="6 7" key="1">
    <citation type="submission" date="2018-12" db="EMBL/GenBank/DDBJ databases">
        <authorList>
            <consortium name="Pathogen Informatics"/>
        </authorList>
    </citation>
    <scope>NUCLEOTIDE SEQUENCE [LARGE SCALE GENOMIC DNA]</scope>
    <source>
        <strain evidence="6 7">NCTC13193</strain>
    </source>
</reference>
<dbReference type="PANTHER" id="PTHR30537">
    <property type="entry name" value="HTH-TYPE TRANSCRIPTIONAL REGULATOR"/>
    <property type="match status" value="1"/>
</dbReference>
<dbReference type="Pfam" id="PF00126">
    <property type="entry name" value="HTH_1"/>
    <property type="match status" value="1"/>
</dbReference>
<dbReference type="Pfam" id="PF03466">
    <property type="entry name" value="LysR_substrate"/>
    <property type="match status" value="1"/>
</dbReference>
<dbReference type="STRING" id="47917.AV650_20495"/>
<dbReference type="FunFam" id="1.10.10.10:FF:000001">
    <property type="entry name" value="LysR family transcriptional regulator"/>
    <property type="match status" value="1"/>
</dbReference>
<evidence type="ECO:0000313" key="7">
    <source>
        <dbReference type="Proteomes" id="UP000270487"/>
    </source>
</evidence>
<dbReference type="SUPFAM" id="SSF53850">
    <property type="entry name" value="Periplasmic binding protein-like II"/>
    <property type="match status" value="1"/>
</dbReference>
<keyword evidence="3" id="KW-0805">Transcription regulation</keyword>
<evidence type="ECO:0000256" key="3">
    <source>
        <dbReference type="ARBA" id="ARBA00023015"/>
    </source>
</evidence>
<protein>
    <submittedName>
        <fullName evidence="6">D-malate degradation protein R</fullName>
    </submittedName>
</protein>
<name>A0A0F7HFZ3_SERFO</name>
<dbReference type="PROSITE" id="PS50931">
    <property type="entry name" value="HTH_LYSR"/>
    <property type="match status" value="1"/>
</dbReference>
<dbReference type="InterPro" id="IPR005119">
    <property type="entry name" value="LysR_subst-bd"/>
</dbReference>
<keyword evidence="4" id="KW-0238">DNA-binding</keyword>
<evidence type="ECO:0000313" key="6">
    <source>
        <dbReference type="EMBL" id="VEI72737.1"/>
    </source>
</evidence>
<dbReference type="AlphaFoldDB" id="A0A0F7HFZ3"/>
<dbReference type="Gene3D" id="1.10.10.10">
    <property type="entry name" value="Winged helix-like DNA-binding domain superfamily/Winged helix DNA-binding domain"/>
    <property type="match status" value="1"/>
</dbReference>
<accession>A0A0F7HFZ3</accession>
<dbReference type="GO" id="GO:0006351">
    <property type="term" value="P:DNA-templated transcription"/>
    <property type="evidence" value="ECO:0007669"/>
    <property type="project" value="TreeGrafter"/>
</dbReference>
<dbReference type="GO" id="GO:0043565">
    <property type="term" value="F:sequence-specific DNA binding"/>
    <property type="evidence" value="ECO:0007669"/>
    <property type="project" value="TreeGrafter"/>
</dbReference>
<dbReference type="GeneID" id="30323408"/>
<dbReference type="RefSeq" id="WP_046808364.1">
    <property type="nucleotide sequence ID" value="NZ_CAMISF010000007.1"/>
</dbReference>
<dbReference type="GO" id="GO:0003700">
    <property type="term" value="F:DNA-binding transcription factor activity"/>
    <property type="evidence" value="ECO:0007669"/>
    <property type="project" value="InterPro"/>
</dbReference>
<dbReference type="EMBL" id="LR134492">
    <property type="protein sequence ID" value="VEI72737.1"/>
    <property type="molecule type" value="Genomic_DNA"/>
</dbReference>
<organism evidence="6 7">
    <name type="scientific">Serratia fonticola</name>
    <dbReference type="NCBI Taxonomy" id="47917"/>
    <lineage>
        <taxon>Bacteria</taxon>
        <taxon>Pseudomonadati</taxon>
        <taxon>Pseudomonadota</taxon>
        <taxon>Gammaproteobacteria</taxon>
        <taxon>Enterobacterales</taxon>
        <taxon>Yersiniaceae</taxon>
        <taxon>Serratia</taxon>
    </lineage>
</organism>